<accession>A0ABV3GD17</accession>
<sequence length="458" mass="50056">MGYPFTLGVASGEPLPDGVILWTRLAPEPLHPTRPGGMPNQTATVQWEIAEDEKLARVIQSGTVAAQPDWAHSVHVRVSGLRPGTDYFYRFSVDSHRSPVGRTRTAPDPASTAPVRFGVVSCQRYEHGHFTALRHLADERPDVILHLGSYIYEYGKPKNPGPGRYVRPLESEAECATLGAYRDRYACYRMDPDLQAAHAAAPWLPVPDDHEVRDGYAGALPGNGTSPAAFLKRRTAAFKAYYEHMPLRARPTGAALQVYRWRPYGRVVDFVLADTRQYRDGGDMLGAAQEEWLIGRLRSATARWKVLGQAVFFGRRVLPEPTAGAGAWDAHPESRARVLAEAPDGLVVLSGDERGGWAGDLRADWADPGSTALGVEFAGTSVTSMPPETDGRAVLELNPLLRFFDGRRGYVSCTADMDGFRADYRAVEYVDRPGAPASTVAAFAVENNELRQIGGEAG</sequence>
<gene>
    <name evidence="3" type="ORF">AB0I59_12560</name>
</gene>
<dbReference type="Pfam" id="PF09423">
    <property type="entry name" value="PhoD"/>
    <property type="match status" value="1"/>
</dbReference>
<dbReference type="InterPro" id="IPR018946">
    <property type="entry name" value="PhoD-like_MPP"/>
</dbReference>
<evidence type="ECO:0000259" key="2">
    <source>
        <dbReference type="Pfam" id="PF16655"/>
    </source>
</evidence>
<dbReference type="Pfam" id="PF16655">
    <property type="entry name" value="PhoD_N"/>
    <property type="match status" value="1"/>
</dbReference>
<dbReference type="InterPro" id="IPR038607">
    <property type="entry name" value="PhoD-like_sf"/>
</dbReference>
<proteinExistence type="predicted"/>
<dbReference type="Gene3D" id="2.60.40.380">
    <property type="entry name" value="Purple acid phosphatase-like, N-terminal"/>
    <property type="match status" value="1"/>
</dbReference>
<dbReference type="RefSeq" id="WP_358132382.1">
    <property type="nucleotide sequence ID" value="NZ_JBFALK010000005.1"/>
</dbReference>
<dbReference type="InterPro" id="IPR032093">
    <property type="entry name" value="PhoD_N"/>
</dbReference>
<evidence type="ECO:0000259" key="1">
    <source>
        <dbReference type="Pfam" id="PF09423"/>
    </source>
</evidence>
<dbReference type="EMBL" id="JBFALK010000005">
    <property type="protein sequence ID" value="MEV0969461.1"/>
    <property type="molecule type" value="Genomic_DNA"/>
</dbReference>
<keyword evidence="4" id="KW-1185">Reference proteome</keyword>
<evidence type="ECO:0000313" key="3">
    <source>
        <dbReference type="EMBL" id="MEV0969461.1"/>
    </source>
</evidence>
<dbReference type="InterPro" id="IPR029052">
    <property type="entry name" value="Metallo-depent_PP-like"/>
</dbReference>
<dbReference type="PANTHER" id="PTHR43606">
    <property type="entry name" value="PHOSPHATASE, PUTATIVE (AFU_ORTHOLOGUE AFUA_6G08710)-RELATED"/>
    <property type="match status" value="1"/>
</dbReference>
<evidence type="ECO:0000313" key="4">
    <source>
        <dbReference type="Proteomes" id="UP001551675"/>
    </source>
</evidence>
<dbReference type="CDD" id="cd07389">
    <property type="entry name" value="MPP_PhoD"/>
    <property type="match status" value="1"/>
</dbReference>
<feature type="domain" description="Phospholipase D N-terminal" evidence="2">
    <location>
        <begin position="7"/>
        <end position="105"/>
    </location>
</feature>
<organism evidence="3 4">
    <name type="scientific">Microtetraspora glauca</name>
    <dbReference type="NCBI Taxonomy" id="1996"/>
    <lineage>
        <taxon>Bacteria</taxon>
        <taxon>Bacillati</taxon>
        <taxon>Actinomycetota</taxon>
        <taxon>Actinomycetes</taxon>
        <taxon>Streptosporangiales</taxon>
        <taxon>Streptosporangiaceae</taxon>
        <taxon>Microtetraspora</taxon>
    </lineage>
</organism>
<feature type="domain" description="PhoD-like phosphatase metallophosphatase" evidence="1">
    <location>
        <begin position="117"/>
        <end position="424"/>
    </location>
</feature>
<dbReference type="Gene3D" id="3.60.21.70">
    <property type="entry name" value="PhoD-like phosphatase"/>
    <property type="match status" value="1"/>
</dbReference>
<name>A0ABV3GD17_MICGL</name>
<dbReference type="InterPro" id="IPR052900">
    <property type="entry name" value="Phospholipid_Metab_Enz"/>
</dbReference>
<dbReference type="PANTHER" id="PTHR43606:SF2">
    <property type="entry name" value="ALKALINE PHOSPHATASE FAMILY PROTEIN (AFU_ORTHOLOGUE AFUA_5G03860)"/>
    <property type="match status" value="1"/>
</dbReference>
<dbReference type="SUPFAM" id="SSF56300">
    <property type="entry name" value="Metallo-dependent phosphatases"/>
    <property type="match status" value="1"/>
</dbReference>
<comment type="caution">
    <text evidence="3">The sequence shown here is derived from an EMBL/GenBank/DDBJ whole genome shotgun (WGS) entry which is preliminary data.</text>
</comment>
<reference evidence="3 4" key="1">
    <citation type="submission" date="2024-06" db="EMBL/GenBank/DDBJ databases">
        <title>The Natural Products Discovery Center: Release of the First 8490 Sequenced Strains for Exploring Actinobacteria Biosynthetic Diversity.</title>
        <authorList>
            <person name="Kalkreuter E."/>
            <person name="Kautsar S.A."/>
            <person name="Yang D."/>
            <person name="Bader C.D."/>
            <person name="Teijaro C.N."/>
            <person name="Fluegel L."/>
            <person name="Davis C.M."/>
            <person name="Simpson J.R."/>
            <person name="Lauterbach L."/>
            <person name="Steele A.D."/>
            <person name="Gui C."/>
            <person name="Meng S."/>
            <person name="Li G."/>
            <person name="Viehrig K."/>
            <person name="Ye F."/>
            <person name="Su P."/>
            <person name="Kiefer A.F."/>
            <person name="Nichols A."/>
            <person name="Cepeda A.J."/>
            <person name="Yan W."/>
            <person name="Fan B."/>
            <person name="Jiang Y."/>
            <person name="Adhikari A."/>
            <person name="Zheng C.-J."/>
            <person name="Schuster L."/>
            <person name="Cowan T.M."/>
            <person name="Smanski M.J."/>
            <person name="Chevrette M.G."/>
            <person name="De Carvalho L.P.S."/>
            <person name="Shen B."/>
        </authorList>
    </citation>
    <scope>NUCLEOTIDE SEQUENCE [LARGE SCALE GENOMIC DNA]</scope>
    <source>
        <strain evidence="3 4">NPDC050100</strain>
    </source>
</reference>
<dbReference type="Proteomes" id="UP001551675">
    <property type="component" value="Unassembled WGS sequence"/>
</dbReference>
<protein>
    <submittedName>
        <fullName evidence="3">Alkaline phosphatase D family protein</fullName>
    </submittedName>
</protein>